<organism evidence="4 5">
    <name type="scientific">Amycolatopsis albidoflavus</name>
    <dbReference type="NCBI Taxonomy" id="102226"/>
    <lineage>
        <taxon>Bacteria</taxon>
        <taxon>Bacillati</taxon>
        <taxon>Actinomycetota</taxon>
        <taxon>Actinomycetes</taxon>
        <taxon>Pseudonocardiales</taxon>
        <taxon>Pseudonocardiaceae</taxon>
        <taxon>Amycolatopsis</taxon>
    </lineage>
</organism>
<proteinExistence type="predicted"/>
<feature type="compositionally biased region" description="Basic and acidic residues" evidence="2">
    <location>
        <begin position="556"/>
        <end position="588"/>
    </location>
</feature>
<evidence type="ECO:0000259" key="3">
    <source>
        <dbReference type="Pfam" id="PF00534"/>
    </source>
</evidence>
<dbReference type="RefSeq" id="WP_377927608.1">
    <property type="nucleotide sequence ID" value="NZ_JBHUKQ010000016.1"/>
</dbReference>
<accession>A0ABW5I7I8</accession>
<name>A0ABW5I7I8_9PSEU</name>
<dbReference type="Proteomes" id="UP001597542">
    <property type="component" value="Unassembled WGS sequence"/>
</dbReference>
<dbReference type="CDD" id="cd03801">
    <property type="entry name" value="GT4_PimA-like"/>
    <property type="match status" value="1"/>
</dbReference>
<evidence type="ECO:0000256" key="2">
    <source>
        <dbReference type="SAM" id="MobiDB-lite"/>
    </source>
</evidence>
<comment type="caution">
    <text evidence="4">The sequence shown here is derived from an EMBL/GenBank/DDBJ whole genome shotgun (WGS) entry which is preliminary data.</text>
</comment>
<dbReference type="SUPFAM" id="SSF53756">
    <property type="entry name" value="UDP-Glycosyltransferase/glycogen phosphorylase"/>
    <property type="match status" value="1"/>
</dbReference>
<evidence type="ECO:0000313" key="4">
    <source>
        <dbReference type="EMBL" id="MFD2485299.1"/>
    </source>
</evidence>
<dbReference type="GO" id="GO:0016757">
    <property type="term" value="F:glycosyltransferase activity"/>
    <property type="evidence" value="ECO:0007669"/>
    <property type="project" value="UniProtKB-KW"/>
</dbReference>
<evidence type="ECO:0000313" key="5">
    <source>
        <dbReference type="Proteomes" id="UP001597542"/>
    </source>
</evidence>
<keyword evidence="5" id="KW-1185">Reference proteome</keyword>
<gene>
    <name evidence="4" type="ORF">ACFSUT_33860</name>
</gene>
<keyword evidence="4" id="KW-0328">Glycosyltransferase</keyword>
<protein>
    <submittedName>
        <fullName evidence="4">Glycosyltransferase</fullName>
        <ecNumber evidence="4">2.4.-.-</ecNumber>
    </submittedName>
</protein>
<dbReference type="Gene3D" id="3.40.50.2000">
    <property type="entry name" value="Glycogen Phosphorylase B"/>
    <property type="match status" value="1"/>
</dbReference>
<keyword evidence="1 4" id="KW-0808">Transferase</keyword>
<evidence type="ECO:0000256" key="1">
    <source>
        <dbReference type="ARBA" id="ARBA00022679"/>
    </source>
</evidence>
<sequence length="1025" mass="110891">MTPTIAVAIHDGFYGCGTGAGHANYGFLESLVALLPPDVHLSVLPVYLAPGSAERHPAWHRRASALLDRPRVTLHPVSNGTRGLDRWGTLDNFRHLAQDTAARIRDEILPDCDPLLIVAFDAPFFGLPSFLPPAARDRIVLVPRSSALIHAPWDTARIEWERSGLHAARRVGVISPFMRAHLRRDYEVSARSLIPVQDGLCATDWAAMLGPAAARDRELPEEFVLAMGRAEPYKGFDDLLDAYAIARQAGRRLPPLVLAATTEAERPSRYQRALAARARRLKIDVALLHRFTPAVTGLLRHPGLRAIVVPSRAEPFGRIPMEAFAAGAAPVITTTAQGLAGQVADGETGFVCAPGAPGALAETLGKALDIDASTRFAMRQRNRQRALRDYDHFAAIREFLAQSAPWLRLPTADDQLRLLSITPPVVARSPVSDVPAVKVPIGLQAPHWTTVEPERRVLVVAHHVTSLLRLLDVLPVFDSDPRVQVVFSWNGSDPFRHGLDHYLDRLGVITIPWAQAIETPFDLAIAANHGGLTEVTAPLVILPHGVGYTKNSPGNRKPETGNRKPETGNRKPETGNRKPETGNRKPETGNRSVFGLAPEWLLYNGTPIASAQVLAHEKDLARLAESVPAAVGTAVVAGDPAYDRMLRSQHLRARYREALGVEPGQKLVTISTTWWHRSLMGSWPSLFREVLASLPRDEYRVAGLIHPNIWHGHGPWQVHTWLADCVRGGLLLPAPVEGWQAVLLASDLVLGDHGATSCYGASLDLPMLLAAFPDADVAPGSVGGLLGRLARRLNRHESLRAQIERALAEHRAGDFAEIRALVTSCPGESARRLRTLFYRHLELAEPPAPPVVPVIPPEQVTSARPSPVRADHVVCTLPAAAGEPVTIVRYPADVELDRDAAGHLDAAFLAVHEDHPQPALLDHAPVVLASAAASDDAPAEILQDVLNRHPLASVAAMPHGEGTIAATIDGTVLAASADEPGLVAAVVHEWQVQRRSLSTLPGDIIVSVGVRQVRVTMRSVVEPGT</sequence>
<feature type="domain" description="Glycosyl transferase family 1" evidence="3">
    <location>
        <begin position="220"/>
        <end position="384"/>
    </location>
</feature>
<dbReference type="PANTHER" id="PTHR12526">
    <property type="entry name" value="GLYCOSYLTRANSFERASE"/>
    <property type="match status" value="1"/>
</dbReference>
<dbReference type="EMBL" id="JBHUKQ010000016">
    <property type="protein sequence ID" value="MFD2485299.1"/>
    <property type="molecule type" value="Genomic_DNA"/>
</dbReference>
<dbReference type="PANTHER" id="PTHR12526:SF638">
    <property type="entry name" value="SPORE COAT PROTEIN SA"/>
    <property type="match status" value="1"/>
</dbReference>
<dbReference type="Pfam" id="PF00534">
    <property type="entry name" value="Glycos_transf_1"/>
    <property type="match status" value="1"/>
</dbReference>
<reference evidence="5" key="1">
    <citation type="journal article" date="2019" name="Int. J. Syst. Evol. Microbiol.">
        <title>The Global Catalogue of Microorganisms (GCM) 10K type strain sequencing project: providing services to taxonomists for standard genome sequencing and annotation.</title>
        <authorList>
            <consortium name="The Broad Institute Genomics Platform"/>
            <consortium name="The Broad Institute Genome Sequencing Center for Infectious Disease"/>
            <person name="Wu L."/>
            <person name="Ma J."/>
        </authorList>
    </citation>
    <scope>NUCLEOTIDE SEQUENCE [LARGE SCALE GENOMIC DNA]</scope>
    <source>
        <strain evidence="5">CGMCC 4.7638</strain>
    </source>
</reference>
<dbReference type="EC" id="2.4.-.-" evidence="4"/>
<feature type="region of interest" description="Disordered" evidence="2">
    <location>
        <begin position="546"/>
        <end position="591"/>
    </location>
</feature>
<dbReference type="InterPro" id="IPR001296">
    <property type="entry name" value="Glyco_trans_1"/>
</dbReference>